<evidence type="ECO:0000256" key="3">
    <source>
        <dbReference type="ARBA" id="ARBA00022793"/>
    </source>
</evidence>
<evidence type="ECO:0000256" key="6">
    <source>
        <dbReference type="ARBA" id="ARBA00023145"/>
    </source>
</evidence>
<keyword evidence="1" id="KW-1003">Cell membrane</keyword>
<dbReference type="Pfam" id="PF02666">
    <property type="entry name" value="PS_Dcarbxylase"/>
    <property type="match status" value="1"/>
</dbReference>
<name>A0A2I0R209_9FLAO</name>
<keyword evidence="13" id="KW-1185">Reference proteome</keyword>
<dbReference type="OrthoDB" id="9790893at2"/>
<dbReference type="AlphaFoldDB" id="A0A2I0R209"/>
<keyword evidence="3" id="KW-0210">Decarboxylase</keyword>
<evidence type="ECO:0000256" key="1">
    <source>
        <dbReference type="ARBA" id="ARBA00022475"/>
    </source>
</evidence>
<dbReference type="RefSeq" id="WP_101334769.1">
    <property type="nucleotide sequence ID" value="NZ_PJNI01000009.1"/>
</dbReference>
<evidence type="ECO:0000256" key="2">
    <source>
        <dbReference type="ARBA" id="ARBA00022516"/>
    </source>
</evidence>
<evidence type="ECO:0000256" key="7">
    <source>
        <dbReference type="ARBA" id="ARBA00023209"/>
    </source>
</evidence>
<keyword evidence="4" id="KW-0443">Lipid metabolism</keyword>
<dbReference type="PANTHER" id="PTHR35809">
    <property type="entry name" value="ARCHAETIDYLSERINE DECARBOXYLASE PROENZYME-RELATED"/>
    <property type="match status" value="1"/>
</dbReference>
<keyword evidence="5 11" id="KW-0472">Membrane</keyword>
<dbReference type="InterPro" id="IPR003817">
    <property type="entry name" value="PS_Dcarbxylase"/>
</dbReference>
<evidence type="ECO:0000256" key="10">
    <source>
        <dbReference type="ARBA" id="ARBA00023317"/>
    </source>
</evidence>
<evidence type="ECO:0000313" key="12">
    <source>
        <dbReference type="EMBL" id="PKR80599.1"/>
    </source>
</evidence>
<keyword evidence="9" id="KW-1208">Phospholipid metabolism</keyword>
<sequence length="221" mass="25488">MKLHREGYLIITIGLLILIGIQGLNYYLWTLHDLWWIYAILTIGVLVMAYLIIQFFRVPKITYIEKTNEIICPADGKIVVIEEVEENEYFKDKRIQISIFMSPLNVHANFNPISGIIKYAKYHAGLFLVAWHPKSSTDNERTTFVIEHENGKEVLFRQIAGALARRICYYVEPGDQVKAAEEFGFIKFGSRIDLLLPLDTKIDVKIGDKVKGRKTRIGELK</sequence>
<evidence type="ECO:0000256" key="4">
    <source>
        <dbReference type="ARBA" id="ARBA00023098"/>
    </source>
</evidence>
<protein>
    <submittedName>
        <fullName evidence="12">Phosphatidylserine decarboxylase family protein</fullName>
    </submittedName>
</protein>
<keyword evidence="10" id="KW-0670">Pyruvate</keyword>
<accession>A0A2I0R209</accession>
<keyword evidence="2" id="KW-0444">Lipid biosynthesis</keyword>
<comment type="caution">
    <text evidence="12">The sequence shown here is derived from an EMBL/GenBank/DDBJ whole genome shotgun (WGS) entry which is preliminary data.</text>
</comment>
<dbReference type="Proteomes" id="UP000236654">
    <property type="component" value="Unassembled WGS sequence"/>
</dbReference>
<evidence type="ECO:0000256" key="5">
    <source>
        <dbReference type="ARBA" id="ARBA00023136"/>
    </source>
</evidence>
<dbReference type="GO" id="GO:0008654">
    <property type="term" value="P:phospholipid biosynthetic process"/>
    <property type="evidence" value="ECO:0007669"/>
    <property type="project" value="UniProtKB-KW"/>
</dbReference>
<keyword evidence="6" id="KW-0865">Zymogen</keyword>
<keyword evidence="11" id="KW-0812">Transmembrane</keyword>
<feature type="transmembrane region" description="Helical" evidence="11">
    <location>
        <begin position="35"/>
        <end position="56"/>
    </location>
</feature>
<proteinExistence type="predicted"/>
<dbReference type="InterPro" id="IPR033175">
    <property type="entry name" value="PSD-A"/>
</dbReference>
<organism evidence="12 13">
    <name type="scientific">Brumimicrobium salinarum</name>
    <dbReference type="NCBI Taxonomy" id="2058658"/>
    <lineage>
        <taxon>Bacteria</taxon>
        <taxon>Pseudomonadati</taxon>
        <taxon>Bacteroidota</taxon>
        <taxon>Flavobacteriia</taxon>
        <taxon>Flavobacteriales</taxon>
        <taxon>Crocinitomicaceae</taxon>
        <taxon>Brumimicrobium</taxon>
    </lineage>
</organism>
<keyword evidence="7" id="KW-0594">Phospholipid biosynthesis</keyword>
<keyword evidence="11" id="KW-1133">Transmembrane helix</keyword>
<dbReference type="PANTHER" id="PTHR35809:SF1">
    <property type="entry name" value="ARCHAETIDYLSERINE DECARBOXYLASE PROENZYME-RELATED"/>
    <property type="match status" value="1"/>
</dbReference>
<dbReference type="EMBL" id="PJNI01000009">
    <property type="protein sequence ID" value="PKR80599.1"/>
    <property type="molecule type" value="Genomic_DNA"/>
</dbReference>
<keyword evidence="8" id="KW-0456">Lyase</keyword>
<evidence type="ECO:0000256" key="9">
    <source>
        <dbReference type="ARBA" id="ARBA00023264"/>
    </source>
</evidence>
<dbReference type="NCBIfam" id="NF003678">
    <property type="entry name" value="PRK05305.1-2"/>
    <property type="match status" value="1"/>
</dbReference>
<reference evidence="12 13" key="1">
    <citation type="submission" date="2017-12" db="EMBL/GenBank/DDBJ databases">
        <title>The draft genome sequence of Brumimicrobium saltpan LHR20.</title>
        <authorList>
            <person name="Do Z.-J."/>
            <person name="Luo H.-R."/>
        </authorList>
    </citation>
    <scope>NUCLEOTIDE SEQUENCE [LARGE SCALE GENOMIC DNA]</scope>
    <source>
        <strain evidence="12 13">LHR20</strain>
    </source>
</reference>
<evidence type="ECO:0000313" key="13">
    <source>
        <dbReference type="Proteomes" id="UP000236654"/>
    </source>
</evidence>
<evidence type="ECO:0000256" key="11">
    <source>
        <dbReference type="SAM" id="Phobius"/>
    </source>
</evidence>
<gene>
    <name evidence="12" type="ORF">CW751_09505</name>
</gene>
<evidence type="ECO:0000256" key="8">
    <source>
        <dbReference type="ARBA" id="ARBA00023239"/>
    </source>
</evidence>
<dbReference type="GO" id="GO:0004609">
    <property type="term" value="F:phosphatidylserine decarboxylase activity"/>
    <property type="evidence" value="ECO:0007669"/>
    <property type="project" value="InterPro"/>
</dbReference>
<feature type="transmembrane region" description="Helical" evidence="11">
    <location>
        <begin position="7"/>
        <end position="29"/>
    </location>
</feature>